<dbReference type="InterPro" id="IPR003439">
    <property type="entry name" value="ABC_transporter-like_ATP-bd"/>
</dbReference>
<dbReference type="InterPro" id="IPR003593">
    <property type="entry name" value="AAA+_ATPase"/>
</dbReference>
<dbReference type="Gene3D" id="3.40.50.300">
    <property type="entry name" value="P-loop containing nucleotide triphosphate hydrolases"/>
    <property type="match status" value="1"/>
</dbReference>
<keyword evidence="2" id="KW-0547">Nucleotide-binding</keyword>
<dbReference type="SMART" id="SM00382">
    <property type="entry name" value="AAA"/>
    <property type="match status" value="1"/>
</dbReference>
<evidence type="ECO:0000256" key="5">
    <source>
        <dbReference type="ARBA" id="ARBA00037066"/>
    </source>
</evidence>
<accession>A0A2B8BI26</accession>
<dbReference type="PROSITE" id="PS50893">
    <property type="entry name" value="ABC_TRANSPORTER_2"/>
    <property type="match status" value="1"/>
</dbReference>
<proteinExistence type="predicted"/>
<dbReference type="GO" id="GO:0016887">
    <property type="term" value="F:ATP hydrolysis activity"/>
    <property type="evidence" value="ECO:0007669"/>
    <property type="project" value="InterPro"/>
</dbReference>
<reference evidence="8" key="1">
    <citation type="submission" date="2017-10" db="EMBL/GenBank/DDBJ databases">
        <authorList>
            <person name="Kravchenko I.K."/>
            <person name="Grouzdev D.S."/>
        </authorList>
    </citation>
    <scope>NUCLEOTIDE SEQUENCE [LARGE SCALE GENOMIC DNA]</scope>
    <source>
        <strain evidence="8">B2</strain>
    </source>
</reference>
<dbReference type="EMBL" id="PDKW01000040">
    <property type="protein sequence ID" value="PGH57208.1"/>
    <property type="molecule type" value="Genomic_DNA"/>
</dbReference>
<comment type="caution">
    <text evidence="7">The sequence shown here is derived from an EMBL/GenBank/DDBJ whole genome shotgun (WGS) entry which is preliminary data.</text>
</comment>
<evidence type="ECO:0000256" key="4">
    <source>
        <dbReference type="ARBA" id="ARBA00022967"/>
    </source>
</evidence>
<dbReference type="PANTHER" id="PTHR42794">
    <property type="entry name" value="HEMIN IMPORT ATP-BINDING PROTEIN HMUV"/>
    <property type="match status" value="1"/>
</dbReference>
<protein>
    <submittedName>
        <fullName evidence="7">Heme ABC transporter ATP-binding protein</fullName>
    </submittedName>
</protein>
<evidence type="ECO:0000256" key="2">
    <source>
        <dbReference type="ARBA" id="ARBA00022741"/>
    </source>
</evidence>
<organism evidence="7 8">
    <name type="scientific">Azospirillum palustre</name>
    <dbReference type="NCBI Taxonomy" id="2044885"/>
    <lineage>
        <taxon>Bacteria</taxon>
        <taxon>Pseudomonadati</taxon>
        <taxon>Pseudomonadota</taxon>
        <taxon>Alphaproteobacteria</taxon>
        <taxon>Rhodospirillales</taxon>
        <taxon>Azospirillaceae</taxon>
        <taxon>Azospirillum</taxon>
    </lineage>
</organism>
<evidence type="ECO:0000313" key="8">
    <source>
        <dbReference type="Proteomes" id="UP000225379"/>
    </source>
</evidence>
<dbReference type="PANTHER" id="PTHR42794:SF1">
    <property type="entry name" value="HEMIN IMPORT ATP-BINDING PROTEIN HMUV"/>
    <property type="match status" value="1"/>
</dbReference>
<dbReference type="GO" id="GO:0005524">
    <property type="term" value="F:ATP binding"/>
    <property type="evidence" value="ECO:0007669"/>
    <property type="project" value="UniProtKB-KW"/>
</dbReference>
<dbReference type="OrthoDB" id="9810077at2"/>
<evidence type="ECO:0000259" key="6">
    <source>
        <dbReference type="PROSITE" id="PS50893"/>
    </source>
</evidence>
<gene>
    <name evidence="7" type="ORF">CRT60_12100</name>
</gene>
<evidence type="ECO:0000313" key="7">
    <source>
        <dbReference type="EMBL" id="PGH57208.1"/>
    </source>
</evidence>
<dbReference type="CDD" id="cd03214">
    <property type="entry name" value="ABC_Iron-Siderophores_B12_Hemin"/>
    <property type="match status" value="1"/>
</dbReference>
<dbReference type="InterPro" id="IPR027417">
    <property type="entry name" value="P-loop_NTPase"/>
</dbReference>
<feature type="domain" description="ABC transporter" evidence="6">
    <location>
        <begin position="5"/>
        <end position="239"/>
    </location>
</feature>
<keyword evidence="3 7" id="KW-0067">ATP-binding</keyword>
<dbReference type="InterPro" id="IPR017871">
    <property type="entry name" value="ABC_transporter-like_CS"/>
</dbReference>
<dbReference type="Pfam" id="PF00005">
    <property type="entry name" value="ABC_tran"/>
    <property type="match status" value="1"/>
</dbReference>
<sequence>MVTMLSASAITLRLGGRPILDGAGFTARRGAVTGLIGPNGVGKSTLLRAVAGLLPHGGDVRFEGQPLPAESRARARLLGYLPQGHHVHWPLSVRRTVALGRLPHLGSLGRPGRTDEDAVERVMAATGIAGLAARTVPTLSGGERARVMLGRVLATDAPVLLADEPTAALDPGHQLRIMALLRAEAVERHRAVVVVLHDLSLAARCCDDLVLLMPDRRVIAGDVAAVLTPGLLHEAYGVSFAVTRADGIPVVLPQCATTAPNMIQFGD</sequence>
<dbReference type="AlphaFoldDB" id="A0A2B8BI26"/>
<evidence type="ECO:0000256" key="3">
    <source>
        <dbReference type="ARBA" id="ARBA00022840"/>
    </source>
</evidence>
<dbReference type="Proteomes" id="UP000225379">
    <property type="component" value="Unassembled WGS sequence"/>
</dbReference>
<dbReference type="SUPFAM" id="SSF52540">
    <property type="entry name" value="P-loop containing nucleoside triphosphate hydrolases"/>
    <property type="match status" value="1"/>
</dbReference>
<dbReference type="PROSITE" id="PS00211">
    <property type="entry name" value="ABC_TRANSPORTER_1"/>
    <property type="match status" value="1"/>
</dbReference>
<name>A0A2B8BI26_9PROT</name>
<keyword evidence="1" id="KW-0813">Transport</keyword>
<evidence type="ECO:0000256" key="1">
    <source>
        <dbReference type="ARBA" id="ARBA00022448"/>
    </source>
</evidence>
<keyword evidence="8" id="KW-1185">Reference proteome</keyword>
<comment type="function">
    <text evidence="5">Part of the ABC transporter complex HmuTUV involved in hemin import. Responsible for energy coupling to the transport system.</text>
</comment>
<keyword evidence="4" id="KW-1278">Translocase</keyword>